<dbReference type="Proteomes" id="UP000823900">
    <property type="component" value="Unassembled WGS sequence"/>
</dbReference>
<reference evidence="1" key="2">
    <citation type="submission" date="2021-04" db="EMBL/GenBank/DDBJ databases">
        <authorList>
            <person name="Gilroy R."/>
        </authorList>
    </citation>
    <scope>NUCLEOTIDE SEQUENCE</scope>
    <source>
        <strain evidence="1">CHK178-16964</strain>
    </source>
</reference>
<proteinExistence type="predicted"/>
<evidence type="ECO:0008006" key="3">
    <source>
        <dbReference type="Google" id="ProtNLM"/>
    </source>
</evidence>
<dbReference type="PANTHER" id="PTHR30595">
    <property type="entry name" value="GLPR-RELATED TRANSCRIPTIONAL REPRESSOR"/>
    <property type="match status" value="1"/>
</dbReference>
<organism evidence="1 2">
    <name type="scientific">Candidatus Lachnoclostridium stercoravium</name>
    <dbReference type="NCBI Taxonomy" id="2838633"/>
    <lineage>
        <taxon>Bacteria</taxon>
        <taxon>Bacillati</taxon>
        <taxon>Bacillota</taxon>
        <taxon>Clostridia</taxon>
        <taxon>Lachnospirales</taxon>
        <taxon>Lachnospiraceae</taxon>
    </lineage>
</organism>
<name>A0A9D2HG95_9FIRM</name>
<sequence length="196" mass="22491">MLTSEHFPFSKTQCAVFKGIERAVFLDKREYTGPIYQQIEAAVSFVLRNIRLGAVVEGLLRHESYELPVMAIREMIINAHCHRVLTDESCIQVAIYEDRLEVTSPGGLYNGLTYEEMMNGHTKLRNRAIANILNQMGFVESWGTGIKKIKDAAAAYALPEPEFQVYDGMVRINLYRRPISLEIQQKFEEVRRKFGD</sequence>
<dbReference type="AlphaFoldDB" id="A0A9D2HG95"/>
<reference evidence="1" key="1">
    <citation type="journal article" date="2021" name="PeerJ">
        <title>Extensive microbial diversity within the chicken gut microbiome revealed by metagenomics and culture.</title>
        <authorList>
            <person name="Gilroy R."/>
            <person name="Ravi A."/>
            <person name="Getino M."/>
            <person name="Pursley I."/>
            <person name="Horton D.L."/>
            <person name="Alikhan N.F."/>
            <person name="Baker D."/>
            <person name="Gharbi K."/>
            <person name="Hall N."/>
            <person name="Watson M."/>
            <person name="Adriaenssens E.M."/>
            <person name="Foster-Nyarko E."/>
            <person name="Jarju S."/>
            <person name="Secka A."/>
            <person name="Antonio M."/>
            <person name="Oren A."/>
            <person name="Chaudhuri R.R."/>
            <person name="La Ragione R."/>
            <person name="Hildebrand F."/>
            <person name="Pallen M.J."/>
        </authorList>
    </citation>
    <scope>NUCLEOTIDE SEQUENCE</scope>
    <source>
        <strain evidence="1">CHK178-16964</strain>
    </source>
</reference>
<comment type="caution">
    <text evidence="1">The sequence shown here is derived from an EMBL/GenBank/DDBJ whole genome shotgun (WGS) entry which is preliminary data.</text>
</comment>
<protein>
    <recommendedName>
        <fullName evidence="3">ATP-dependent DNA helicase RecG C-terminal domain-containing protein</fullName>
    </recommendedName>
</protein>
<evidence type="ECO:0000313" key="2">
    <source>
        <dbReference type="Proteomes" id="UP000823900"/>
    </source>
</evidence>
<gene>
    <name evidence="1" type="ORF">IAA07_01410</name>
</gene>
<dbReference type="Pfam" id="PF13749">
    <property type="entry name" value="HATPase_c_4"/>
    <property type="match status" value="1"/>
</dbReference>
<dbReference type="EMBL" id="DWZA01000012">
    <property type="protein sequence ID" value="HJA70220.1"/>
    <property type="molecule type" value="Genomic_DNA"/>
</dbReference>
<dbReference type="Gene3D" id="3.30.565.60">
    <property type="match status" value="1"/>
</dbReference>
<evidence type="ECO:0000313" key="1">
    <source>
        <dbReference type="EMBL" id="HJA70220.1"/>
    </source>
</evidence>
<dbReference type="PANTHER" id="PTHR30595:SF6">
    <property type="entry name" value="SCHLAFEN ALBA-2 DOMAIN-CONTAINING PROTEIN"/>
    <property type="match status" value="1"/>
</dbReference>
<accession>A0A9D2HG95</accession>
<dbReference type="InterPro" id="IPR038475">
    <property type="entry name" value="RecG_C_sf"/>
</dbReference>